<reference evidence="1 2" key="1">
    <citation type="submission" date="2016-05" db="EMBL/GenBank/DDBJ databases">
        <title>Comparative analysis of secretome profiles of manganese(II)-oxidizing ascomycete fungi.</title>
        <authorList>
            <consortium name="DOE Joint Genome Institute"/>
            <person name="Zeiner C.A."/>
            <person name="Purvine S.O."/>
            <person name="Zink E.M."/>
            <person name="Wu S."/>
            <person name="Pasa-Tolic L."/>
            <person name="Chaput D.L."/>
            <person name="Haridas S."/>
            <person name="Grigoriev I.V."/>
            <person name="Santelli C.M."/>
            <person name="Hansel C.M."/>
        </authorList>
    </citation>
    <scope>NUCLEOTIDE SEQUENCE [LARGE SCALE GENOMIC DNA]</scope>
    <source>
        <strain evidence="1 2">AP3s5-JAC2a</strain>
    </source>
</reference>
<evidence type="ECO:0000313" key="1">
    <source>
        <dbReference type="EMBL" id="OAG12421.1"/>
    </source>
</evidence>
<dbReference type="EMBL" id="KV441548">
    <property type="protein sequence ID" value="OAG12421.1"/>
    <property type="molecule type" value="Genomic_DNA"/>
</dbReference>
<keyword evidence="2" id="KW-1185">Reference proteome</keyword>
<dbReference type="InParanoid" id="A0A177CZ51"/>
<dbReference type="RefSeq" id="XP_018042786.1">
    <property type="nucleotide sequence ID" value="XM_018177315.1"/>
</dbReference>
<dbReference type="GeneID" id="28760801"/>
<organism evidence="1 2">
    <name type="scientific">Paraphaeosphaeria sporulosa</name>
    <dbReference type="NCBI Taxonomy" id="1460663"/>
    <lineage>
        <taxon>Eukaryota</taxon>
        <taxon>Fungi</taxon>
        <taxon>Dikarya</taxon>
        <taxon>Ascomycota</taxon>
        <taxon>Pezizomycotina</taxon>
        <taxon>Dothideomycetes</taxon>
        <taxon>Pleosporomycetidae</taxon>
        <taxon>Pleosporales</taxon>
        <taxon>Massarineae</taxon>
        <taxon>Didymosphaeriaceae</taxon>
        <taxon>Paraphaeosphaeria</taxon>
    </lineage>
</organism>
<proteinExistence type="predicted"/>
<dbReference type="OrthoDB" id="1470350at2759"/>
<name>A0A177CZ51_9PLEO</name>
<gene>
    <name evidence="1" type="ORF">CC84DRAFT_1159743</name>
</gene>
<evidence type="ECO:0000313" key="2">
    <source>
        <dbReference type="Proteomes" id="UP000077069"/>
    </source>
</evidence>
<dbReference type="AlphaFoldDB" id="A0A177CZ51"/>
<dbReference type="Proteomes" id="UP000077069">
    <property type="component" value="Unassembled WGS sequence"/>
</dbReference>
<sequence length="65" mass="7388">MDFARKTRYLTLDVISDIGFRQAFRDLVNDADIDSYIGSIDKVMASLTFLCASGLLHFFQWPPLA</sequence>
<protein>
    <submittedName>
        <fullName evidence="1">Uncharacterized protein</fullName>
    </submittedName>
</protein>
<accession>A0A177CZ51</accession>